<dbReference type="Pfam" id="PF05236">
    <property type="entry name" value="TAF4"/>
    <property type="match status" value="1"/>
</dbReference>
<keyword evidence="3" id="KW-0805">Transcription regulation</keyword>
<comment type="similarity">
    <text evidence="2">Belongs to the TAF4 family.</text>
</comment>
<feature type="domain" description="Transcription initiation factor TFIID component TAF4 C-terminal" evidence="7">
    <location>
        <begin position="552"/>
        <end position="702"/>
    </location>
</feature>
<comment type="subcellular location">
    <subcellularLocation>
        <location evidence="1">Nucleus</location>
    </subcellularLocation>
</comment>
<protein>
    <recommendedName>
        <fullName evidence="7">Transcription initiation factor TFIID component TAF4 C-terminal domain-containing protein</fullName>
    </recommendedName>
</protein>
<evidence type="ECO:0000313" key="9">
    <source>
        <dbReference type="Proteomes" id="UP000270094"/>
    </source>
</evidence>
<dbReference type="AlphaFoldDB" id="A0A3P7J8M8"/>
<dbReference type="CDD" id="cd08045">
    <property type="entry name" value="HFD_TAF4"/>
    <property type="match status" value="1"/>
</dbReference>
<sequence length="728" mass="82429">MTDNRVTIRQHRLINQIRIFIDMESRYTVELERDYDLLTHYIATVQAMEYVPFEITVDLHNRIDTYKPTIQQSMRSLLDSVIYLRRKPEEEIWDKLGLPMTLIHVISVKGNHNTQGKSLSFPNKANVLMAEYDIPYDYFDSDYVPVYDTLLAPSPEDGDTSKSIEETVLELSDPIGEVSSSDTHSFSSHTSRSRSTASLAPSRKPSAVSLASAKSSGSATSQDHYDITVRFPKMPENGEVLRVDCGRKVQTLVNYLLTLLKRMETSDTQQQRSSKTSISEHVKKMVVLMFGHGIHRQSHAFMDKFQQTVTGHMTAEAFARFLNDVIKVQASDLYFINFLKAAFPRLSRRFLKGKRQAESSGTQQTHGVVGLAAGWWLIRQEHNRWIYDISTSPTFRDGAFSLRMMNVPTINCLSFVFLGFVSCKAITCVDAPCNFEKDVKIGVGGDCPSVVGDVAVEPFVPSQFLTNPNYISLAFDGHFLYGVCREYYDKLVKNGEAPCVPQQVAVSLPDYDVFESDSEVTTTTGFEDSEVSEAFCPFEFEPCRVFKGTLLENSFLDPDKVRDLFWKVMGEYSNIDDEAVLLLSEAAQNRTRDLIEKLVDFAEHRAIAASPNLSSARLPPDDVFRQLDIIEEEDRRTAEEERALKKEMGKKKSRKRESKHSSKPKRFSKRKRCHAKKKAEEEEIEDEEEPDEAFAATSPKQSPTKGGSPFVVVTAHDMQMVLAAFGNR</sequence>
<dbReference type="GO" id="GO:0005669">
    <property type="term" value="C:transcription factor TFIID complex"/>
    <property type="evidence" value="ECO:0007669"/>
    <property type="project" value="InterPro"/>
</dbReference>
<evidence type="ECO:0000256" key="2">
    <source>
        <dbReference type="ARBA" id="ARBA00006178"/>
    </source>
</evidence>
<evidence type="ECO:0000256" key="5">
    <source>
        <dbReference type="ARBA" id="ARBA00023242"/>
    </source>
</evidence>
<dbReference type="Proteomes" id="UP000270094">
    <property type="component" value="Unassembled WGS sequence"/>
</dbReference>
<dbReference type="InterPro" id="IPR007900">
    <property type="entry name" value="TAF4_C"/>
</dbReference>
<evidence type="ECO:0000256" key="1">
    <source>
        <dbReference type="ARBA" id="ARBA00004123"/>
    </source>
</evidence>
<evidence type="ECO:0000256" key="6">
    <source>
        <dbReference type="SAM" id="MobiDB-lite"/>
    </source>
</evidence>
<feature type="compositionally biased region" description="Basic and acidic residues" evidence="6">
    <location>
        <begin position="635"/>
        <end position="647"/>
    </location>
</feature>
<evidence type="ECO:0000313" key="8">
    <source>
        <dbReference type="EMBL" id="VDM74284.1"/>
    </source>
</evidence>
<evidence type="ECO:0000256" key="3">
    <source>
        <dbReference type="ARBA" id="ARBA00023015"/>
    </source>
</evidence>
<gene>
    <name evidence="8" type="ORF">SVUK_LOCUS9282</name>
</gene>
<evidence type="ECO:0000256" key="4">
    <source>
        <dbReference type="ARBA" id="ARBA00023163"/>
    </source>
</evidence>
<dbReference type="OrthoDB" id="21060at2759"/>
<feature type="compositionally biased region" description="Basic residues" evidence="6">
    <location>
        <begin position="648"/>
        <end position="677"/>
    </location>
</feature>
<accession>A0A3P7J8M8</accession>
<name>A0A3P7J8M8_STRVU</name>
<reference evidence="8 9" key="1">
    <citation type="submission" date="2018-11" db="EMBL/GenBank/DDBJ databases">
        <authorList>
            <consortium name="Pathogen Informatics"/>
        </authorList>
    </citation>
    <scope>NUCLEOTIDE SEQUENCE [LARGE SCALE GENOMIC DNA]</scope>
</reference>
<keyword evidence="5" id="KW-0539">Nucleus</keyword>
<dbReference type="GO" id="GO:0006352">
    <property type="term" value="P:DNA-templated transcription initiation"/>
    <property type="evidence" value="ECO:0007669"/>
    <property type="project" value="InterPro"/>
</dbReference>
<keyword evidence="9" id="KW-1185">Reference proteome</keyword>
<feature type="compositionally biased region" description="Low complexity" evidence="6">
    <location>
        <begin position="179"/>
        <end position="203"/>
    </location>
</feature>
<feature type="region of interest" description="Disordered" evidence="6">
    <location>
        <begin position="176"/>
        <end position="221"/>
    </location>
</feature>
<feature type="compositionally biased region" description="Acidic residues" evidence="6">
    <location>
        <begin position="681"/>
        <end position="692"/>
    </location>
</feature>
<organism evidence="8 9">
    <name type="scientific">Strongylus vulgaris</name>
    <name type="common">Blood worm</name>
    <dbReference type="NCBI Taxonomy" id="40348"/>
    <lineage>
        <taxon>Eukaryota</taxon>
        <taxon>Metazoa</taxon>
        <taxon>Ecdysozoa</taxon>
        <taxon>Nematoda</taxon>
        <taxon>Chromadorea</taxon>
        <taxon>Rhabditida</taxon>
        <taxon>Rhabditina</taxon>
        <taxon>Rhabditomorpha</taxon>
        <taxon>Strongyloidea</taxon>
        <taxon>Strongylidae</taxon>
        <taxon>Strongylus</taxon>
    </lineage>
</organism>
<feature type="compositionally biased region" description="Polar residues" evidence="6">
    <location>
        <begin position="212"/>
        <end position="221"/>
    </location>
</feature>
<keyword evidence="4" id="KW-0804">Transcription</keyword>
<dbReference type="EMBL" id="UYYB01094435">
    <property type="protein sequence ID" value="VDM74284.1"/>
    <property type="molecule type" value="Genomic_DNA"/>
</dbReference>
<feature type="region of interest" description="Disordered" evidence="6">
    <location>
        <begin position="635"/>
        <end position="710"/>
    </location>
</feature>
<proteinExistence type="inferred from homology"/>
<evidence type="ECO:0000259" key="7">
    <source>
        <dbReference type="Pfam" id="PF05236"/>
    </source>
</evidence>